<reference evidence="2" key="1">
    <citation type="submission" date="2020-10" db="EMBL/GenBank/DDBJ databases">
        <title>Chromosome-scale genome assembly of the Allis shad, Alosa alosa.</title>
        <authorList>
            <person name="Margot Z."/>
            <person name="Christophe K."/>
            <person name="Cabau C."/>
            <person name="Louis A."/>
            <person name="Berthelot C."/>
            <person name="Parey E."/>
            <person name="Roest Crollius H."/>
            <person name="Montfort J."/>
            <person name="Robinson-Rechavi M."/>
            <person name="Bucao C."/>
            <person name="Bouchez O."/>
            <person name="Gislard M."/>
            <person name="Lluch J."/>
            <person name="Milhes M."/>
            <person name="Lampietro C."/>
            <person name="Lopez Roques C."/>
            <person name="Donnadieu C."/>
            <person name="Braasch I."/>
            <person name="Desvignes T."/>
            <person name="Postlethwait J."/>
            <person name="Bobe J."/>
            <person name="Guiguen Y."/>
        </authorList>
    </citation>
    <scope>NUCLEOTIDE SEQUENCE</scope>
    <source>
        <strain evidence="2">M-15738</strain>
        <tissue evidence="2">Blood</tissue>
    </source>
</reference>
<evidence type="ECO:0000256" key="1">
    <source>
        <dbReference type="SAM" id="SignalP"/>
    </source>
</evidence>
<organism evidence="2 3">
    <name type="scientific">Alosa alosa</name>
    <name type="common">allis shad</name>
    <dbReference type="NCBI Taxonomy" id="278164"/>
    <lineage>
        <taxon>Eukaryota</taxon>
        <taxon>Metazoa</taxon>
        <taxon>Chordata</taxon>
        <taxon>Craniata</taxon>
        <taxon>Vertebrata</taxon>
        <taxon>Euteleostomi</taxon>
        <taxon>Actinopterygii</taxon>
        <taxon>Neopterygii</taxon>
        <taxon>Teleostei</taxon>
        <taxon>Clupei</taxon>
        <taxon>Clupeiformes</taxon>
        <taxon>Clupeoidei</taxon>
        <taxon>Clupeidae</taxon>
        <taxon>Alosa</taxon>
    </lineage>
</organism>
<gene>
    <name evidence="2" type="ORF">AALO_G00068170</name>
</gene>
<evidence type="ECO:0000313" key="2">
    <source>
        <dbReference type="EMBL" id="KAG5281169.1"/>
    </source>
</evidence>
<evidence type="ECO:0000313" key="3">
    <source>
        <dbReference type="Proteomes" id="UP000823561"/>
    </source>
</evidence>
<sequence length="449" mass="49002">MERRAATLLACLSLTLRMAQIWEEQKKHLPCIQDPPGVQLYTQTGTLHKGHHSLPTYRCARESTSLQRFHLHINSFIPGTLASATLFQAYLVEGIARWNEDRAMAAEGRVMSQSDRLRQAANQLAWEVMGITPMDCTGSPKYTGELIGVEYLYDQTGSALEDYKLTLSALETEEVTVAEDEGYVERVKLEDFTIPMPDESDPPASPNTFRSALCLFPLPTSTTSTNSATSTNSVIAAAHSALAVRSSPLPTSTTKDMTSTPSVLPVLSSGLLPSTTTAITSTGKAQLHLAIGPGEPSTAPAQHPLPEAGALQSSPALSFAGPRPVLILPRPCPEGPTNQLTPTRLLLPAGATLVTVGSSLEVSRPHTGAAAVPYSTQCYRKRKWERGTHTRKYVRTRVVSICKQCYKERKPPTHVQYYGNWDCEETATVKLSEWRESMAAKGYGKKKYT</sequence>
<dbReference type="PANTHER" id="PTHR47773:SF1">
    <property type="entry name" value="C2H2-TYPE DOMAIN-CONTAINING PROTEIN"/>
    <property type="match status" value="1"/>
</dbReference>
<protein>
    <submittedName>
        <fullName evidence="2">Uncharacterized protein</fullName>
    </submittedName>
</protein>
<proteinExistence type="predicted"/>
<keyword evidence="1" id="KW-0732">Signal</keyword>
<feature type="signal peptide" evidence="1">
    <location>
        <begin position="1"/>
        <end position="21"/>
    </location>
</feature>
<comment type="caution">
    <text evidence="2">The sequence shown here is derived from an EMBL/GenBank/DDBJ whole genome shotgun (WGS) entry which is preliminary data.</text>
</comment>
<name>A0AAV6H3G7_9TELE</name>
<keyword evidence="3" id="KW-1185">Reference proteome</keyword>
<dbReference type="PANTHER" id="PTHR47773">
    <property type="entry name" value="SI:DKEY-9I5.2-RELATED"/>
    <property type="match status" value="1"/>
</dbReference>
<dbReference type="EMBL" id="JADWDJ010000005">
    <property type="protein sequence ID" value="KAG5281169.1"/>
    <property type="molecule type" value="Genomic_DNA"/>
</dbReference>
<feature type="chain" id="PRO_5043899349" evidence="1">
    <location>
        <begin position="22"/>
        <end position="449"/>
    </location>
</feature>
<dbReference type="Proteomes" id="UP000823561">
    <property type="component" value="Chromosome 5"/>
</dbReference>
<dbReference type="AlphaFoldDB" id="A0AAV6H3G7"/>
<accession>A0AAV6H3G7</accession>